<accession>A0A0D2KI52</accession>
<name>A0A0D2KI52_HYPSF</name>
<gene>
    <name evidence="1" type="ORF">HYPSUDRAFT_458445</name>
</gene>
<protein>
    <submittedName>
        <fullName evidence="1">Uncharacterized protein</fullName>
    </submittedName>
</protein>
<organism evidence="1 2">
    <name type="scientific">Hypholoma sublateritium (strain FD-334 SS-4)</name>
    <dbReference type="NCBI Taxonomy" id="945553"/>
    <lineage>
        <taxon>Eukaryota</taxon>
        <taxon>Fungi</taxon>
        <taxon>Dikarya</taxon>
        <taxon>Basidiomycota</taxon>
        <taxon>Agaricomycotina</taxon>
        <taxon>Agaricomycetes</taxon>
        <taxon>Agaricomycetidae</taxon>
        <taxon>Agaricales</taxon>
        <taxon>Agaricineae</taxon>
        <taxon>Strophariaceae</taxon>
        <taxon>Hypholoma</taxon>
    </lineage>
</organism>
<proteinExistence type="predicted"/>
<keyword evidence="2" id="KW-1185">Reference proteome</keyword>
<dbReference type="Proteomes" id="UP000054270">
    <property type="component" value="Unassembled WGS sequence"/>
</dbReference>
<evidence type="ECO:0000313" key="1">
    <source>
        <dbReference type="EMBL" id="KJA14262.1"/>
    </source>
</evidence>
<reference evidence="2" key="1">
    <citation type="submission" date="2014-04" db="EMBL/GenBank/DDBJ databases">
        <title>Evolutionary Origins and Diversification of the Mycorrhizal Mutualists.</title>
        <authorList>
            <consortium name="DOE Joint Genome Institute"/>
            <consortium name="Mycorrhizal Genomics Consortium"/>
            <person name="Kohler A."/>
            <person name="Kuo A."/>
            <person name="Nagy L.G."/>
            <person name="Floudas D."/>
            <person name="Copeland A."/>
            <person name="Barry K.W."/>
            <person name="Cichocki N."/>
            <person name="Veneault-Fourrey C."/>
            <person name="LaButti K."/>
            <person name="Lindquist E.A."/>
            <person name="Lipzen A."/>
            <person name="Lundell T."/>
            <person name="Morin E."/>
            <person name="Murat C."/>
            <person name="Riley R."/>
            <person name="Ohm R."/>
            <person name="Sun H."/>
            <person name="Tunlid A."/>
            <person name="Henrissat B."/>
            <person name="Grigoriev I.V."/>
            <person name="Hibbett D.S."/>
            <person name="Martin F."/>
        </authorList>
    </citation>
    <scope>NUCLEOTIDE SEQUENCE [LARGE SCALE GENOMIC DNA]</scope>
    <source>
        <strain evidence="2">FD-334 SS-4</strain>
    </source>
</reference>
<sequence>MRCLLRAGIRASLLALLDSPSNIGTGITQLLRGRPCFHVHRTALSCWTPFPVSSERASRSRRGWEKTVARARRFQMAGWSVGFLREEYHDARRCSVYARRPRS</sequence>
<dbReference type="AlphaFoldDB" id="A0A0D2KI52"/>
<evidence type="ECO:0000313" key="2">
    <source>
        <dbReference type="Proteomes" id="UP000054270"/>
    </source>
</evidence>
<dbReference type="EMBL" id="KN817687">
    <property type="protein sequence ID" value="KJA14262.1"/>
    <property type="molecule type" value="Genomic_DNA"/>
</dbReference>